<organism evidence="3 4">
    <name type="scientific">Kaistella jeonii</name>
    <dbReference type="NCBI Taxonomy" id="266749"/>
    <lineage>
        <taxon>Bacteria</taxon>
        <taxon>Pseudomonadati</taxon>
        <taxon>Bacteroidota</taxon>
        <taxon>Flavobacteriia</taxon>
        <taxon>Flavobacteriales</taxon>
        <taxon>Weeksellaceae</taxon>
        <taxon>Chryseobacterium group</taxon>
        <taxon>Kaistella</taxon>
    </lineage>
</organism>
<evidence type="ECO:0000256" key="1">
    <source>
        <dbReference type="SAM" id="SignalP"/>
    </source>
</evidence>
<dbReference type="InterPro" id="IPR005184">
    <property type="entry name" value="DUF306_Meta_HslJ"/>
</dbReference>
<keyword evidence="4" id="KW-1185">Reference proteome</keyword>
<dbReference type="Proteomes" id="UP000031473">
    <property type="component" value="Unassembled WGS sequence"/>
</dbReference>
<dbReference type="AlphaFoldDB" id="A0A0C1CYB6"/>
<dbReference type="PROSITE" id="PS51257">
    <property type="entry name" value="PROKAR_LIPOPROTEIN"/>
    <property type="match status" value="1"/>
</dbReference>
<dbReference type="OrthoDB" id="880459at2"/>
<comment type="caution">
    <text evidence="3">The sequence shown here is derived from an EMBL/GenBank/DDBJ whole genome shotgun (WGS) entry which is preliminary data.</text>
</comment>
<keyword evidence="1" id="KW-0732">Signal</keyword>
<gene>
    <name evidence="3" type="ORF">OA86_07230</name>
</gene>
<feature type="signal peptide" evidence="1">
    <location>
        <begin position="1"/>
        <end position="23"/>
    </location>
</feature>
<name>A0A0C1CYB6_9FLAO</name>
<accession>A0A0C1CYB6</accession>
<keyword evidence="3" id="KW-0449">Lipoprotein</keyword>
<evidence type="ECO:0000259" key="2">
    <source>
        <dbReference type="Pfam" id="PF03724"/>
    </source>
</evidence>
<dbReference type="PANTHER" id="PTHR35535">
    <property type="entry name" value="HEAT SHOCK PROTEIN HSLJ"/>
    <property type="match status" value="1"/>
</dbReference>
<feature type="domain" description="DUF306" evidence="2">
    <location>
        <begin position="28"/>
        <end position="138"/>
    </location>
</feature>
<protein>
    <submittedName>
        <fullName evidence="3">Lipoprotein</fullName>
    </submittedName>
</protein>
<dbReference type="STRING" id="266749.SAMN05421876_105172"/>
<proteinExistence type="predicted"/>
<dbReference type="InterPro" id="IPR053147">
    <property type="entry name" value="Hsp_HslJ-like"/>
</dbReference>
<dbReference type="Pfam" id="PF03724">
    <property type="entry name" value="META"/>
    <property type="match status" value="1"/>
</dbReference>
<feature type="chain" id="PRO_5002130473" evidence="1">
    <location>
        <begin position="24"/>
        <end position="143"/>
    </location>
</feature>
<reference evidence="3 4" key="1">
    <citation type="submission" date="2014-10" db="EMBL/GenBank/DDBJ databases">
        <title>Kaistella jeonii genome.</title>
        <authorList>
            <person name="Clayton J.T."/>
            <person name="Newman J.D."/>
        </authorList>
    </citation>
    <scope>NUCLEOTIDE SEQUENCE [LARGE SCALE GENOMIC DNA]</scope>
    <source>
        <strain evidence="3 4">DSM 17048</strain>
    </source>
</reference>
<dbReference type="Gene3D" id="2.40.128.270">
    <property type="match status" value="1"/>
</dbReference>
<sequence>MKKFSLLLVAAVTFVLVSCMSSIKPVKNQLATTPWELEYITGPRIAFEGLYPDKKPIITFNPAAMNVSGNSGCNGYSADYKMAGNSISFGEPGMSTMMFCGEGEQVFRNTMKKINKYSIDANGKLNLMMNGVPMMRFKRAIAR</sequence>
<dbReference type="PANTHER" id="PTHR35535:SF1">
    <property type="entry name" value="HEAT SHOCK PROTEIN HSLJ"/>
    <property type="match status" value="1"/>
</dbReference>
<dbReference type="InterPro" id="IPR038670">
    <property type="entry name" value="HslJ-like_sf"/>
</dbReference>
<dbReference type="RefSeq" id="WP_039351055.1">
    <property type="nucleotide sequence ID" value="NZ_FOLA01000005.1"/>
</dbReference>
<dbReference type="EMBL" id="JSYL01000003">
    <property type="protein sequence ID" value="KIA89376.1"/>
    <property type="molecule type" value="Genomic_DNA"/>
</dbReference>
<evidence type="ECO:0000313" key="3">
    <source>
        <dbReference type="EMBL" id="KIA89376.1"/>
    </source>
</evidence>
<evidence type="ECO:0000313" key="4">
    <source>
        <dbReference type="Proteomes" id="UP000031473"/>
    </source>
</evidence>